<dbReference type="Gene3D" id="3.40.109.10">
    <property type="entry name" value="NADH Oxidase"/>
    <property type="match status" value="2"/>
</dbReference>
<organism evidence="2 3">
    <name type="scientific">Streptomyces coffeae</name>
    <dbReference type="NCBI Taxonomy" id="621382"/>
    <lineage>
        <taxon>Bacteria</taxon>
        <taxon>Bacillati</taxon>
        <taxon>Actinomycetota</taxon>
        <taxon>Actinomycetes</taxon>
        <taxon>Kitasatosporales</taxon>
        <taxon>Streptomycetaceae</taxon>
        <taxon>Streptomyces</taxon>
    </lineage>
</organism>
<proteinExistence type="predicted"/>
<reference evidence="2 3" key="1">
    <citation type="submission" date="2021-01" db="EMBL/GenBank/DDBJ databases">
        <title>WGS of actinomycetes isolated from Thailand.</title>
        <authorList>
            <person name="Thawai C."/>
        </authorList>
    </citation>
    <scope>NUCLEOTIDE SEQUENCE [LARGE SCALE GENOMIC DNA]</scope>
    <source>
        <strain evidence="2 3">CA1R205</strain>
    </source>
</reference>
<accession>A0ABS1NCT4</accession>
<protein>
    <recommendedName>
        <fullName evidence="4">Nitroreductase domain-containing protein</fullName>
    </recommendedName>
</protein>
<comment type="caution">
    <text evidence="2">The sequence shown here is derived from an EMBL/GenBank/DDBJ whole genome shotgun (WGS) entry which is preliminary data.</text>
</comment>
<keyword evidence="3" id="KW-1185">Reference proteome</keyword>
<gene>
    <name evidence="2" type="ORF">JK363_14080</name>
</gene>
<dbReference type="Proteomes" id="UP000634229">
    <property type="component" value="Unassembled WGS sequence"/>
</dbReference>
<dbReference type="EMBL" id="JAERRF010000007">
    <property type="protein sequence ID" value="MBL1097779.1"/>
    <property type="molecule type" value="Genomic_DNA"/>
</dbReference>
<sequence length="368" mass="38360">MTLTEFSREKVCQTRQALGTAEDMLVVLTGEMTHVRPDGLAPALRTGMIDAGAAVHRIARTAASVGWRATLSEQAPFLRVSRLLGMDPAREPVLAVVGLAGTEQPSVAVAPGGSTRNLSGGADAADGADEWAERPVEADPQSLSALVTDLLTELHENAPAPTPEAPGPLLGMSLLPREVTVGRRRQPARHRTGSVALTGEVLVGMLARASQASSQGWPDAEQVPLSFVVLVYCVAGLESGVYRYGPLPTERLLRVPGALPPTTLAPWTGRADASALVTVLGPLPRAVSRDGAHGYRRLLLRSSAAVAEASLVAAERDLTGYHVAAAPPEYVRQWAGIDPGTAVPLTALAVGPPLRNGGTHRETADGGN</sequence>
<dbReference type="RefSeq" id="WP_201875203.1">
    <property type="nucleotide sequence ID" value="NZ_JAERRF010000007.1"/>
</dbReference>
<evidence type="ECO:0008006" key="4">
    <source>
        <dbReference type="Google" id="ProtNLM"/>
    </source>
</evidence>
<evidence type="ECO:0000313" key="2">
    <source>
        <dbReference type="EMBL" id="MBL1097779.1"/>
    </source>
</evidence>
<dbReference type="InterPro" id="IPR000415">
    <property type="entry name" value="Nitroreductase-like"/>
</dbReference>
<name>A0ABS1NCT4_9ACTN</name>
<feature type="region of interest" description="Disordered" evidence="1">
    <location>
        <begin position="108"/>
        <end position="139"/>
    </location>
</feature>
<evidence type="ECO:0000313" key="3">
    <source>
        <dbReference type="Proteomes" id="UP000634229"/>
    </source>
</evidence>
<evidence type="ECO:0000256" key="1">
    <source>
        <dbReference type="SAM" id="MobiDB-lite"/>
    </source>
</evidence>